<feature type="domain" description="Carbohydrate kinase FGGY N-terminal" evidence="4">
    <location>
        <begin position="5"/>
        <end position="80"/>
    </location>
</feature>
<dbReference type="InterPro" id="IPR018485">
    <property type="entry name" value="FGGY_C"/>
</dbReference>
<feature type="non-terminal residue" evidence="6">
    <location>
        <position position="256"/>
    </location>
</feature>
<dbReference type="GO" id="GO:0004856">
    <property type="term" value="F:D-xylulokinase activity"/>
    <property type="evidence" value="ECO:0007669"/>
    <property type="project" value="TreeGrafter"/>
</dbReference>
<keyword evidence="2" id="KW-0808">Transferase</keyword>
<dbReference type="SUPFAM" id="SSF53067">
    <property type="entry name" value="Actin-like ATPase domain"/>
    <property type="match status" value="2"/>
</dbReference>
<protein>
    <recommendedName>
        <fullName evidence="8">Xylulokinase</fullName>
    </recommendedName>
</protein>
<feature type="non-terminal residue" evidence="6">
    <location>
        <position position="1"/>
    </location>
</feature>
<sequence>IAPIDISDGSGMNLMDIHSKKWNQTLLDACGPNLAEKLGEPVPSNTDVGPISNYFVERYNFSPNCRVIACTGDNPASLIGMRLDKGWVAVSLGTSDTAFLWLSEPTVVLDGHVLCNPVDKDSYMALLCFKNGSLTRERIRNNCAEGSWDIFNQLLNSTPRGNFGNMGLYFDAQEILPFLQGDYRFTKTTRVCKFTSLEVEVRAVIEGQFIAQRAYAEDFGFKIGKDTKILATGGASENKALLQVLADVFNSPVYVQ</sequence>
<evidence type="ECO:0008006" key="8">
    <source>
        <dbReference type="Google" id="ProtNLM"/>
    </source>
</evidence>
<dbReference type="Pfam" id="PF02782">
    <property type="entry name" value="FGGY_C"/>
    <property type="match status" value="1"/>
</dbReference>
<evidence type="ECO:0000256" key="3">
    <source>
        <dbReference type="ARBA" id="ARBA00022777"/>
    </source>
</evidence>
<comment type="caution">
    <text evidence="6">The sequence shown here is derived from an EMBL/GenBank/DDBJ whole genome shotgun (WGS) entry which is preliminary data.</text>
</comment>
<proteinExistence type="inferred from homology"/>
<accession>A0AAV8X1E7</accession>
<evidence type="ECO:0000313" key="7">
    <source>
        <dbReference type="Proteomes" id="UP001162156"/>
    </source>
</evidence>
<evidence type="ECO:0000256" key="1">
    <source>
        <dbReference type="ARBA" id="ARBA00009156"/>
    </source>
</evidence>
<feature type="domain" description="Carbohydrate kinase FGGY C-terminal" evidence="5">
    <location>
        <begin position="89"/>
        <end position="255"/>
    </location>
</feature>
<dbReference type="Gene3D" id="3.30.420.40">
    <property type="match status" value="2"/>
</dbReference>
<name>A0AAV8X1E7_9CUCU</name>
<evidence type="ECO:0000256" key="2">
    <source>
        <dbReference type="ARBA" id="ARBA00022679"/>
    </source>
</evidence>
<dbReference type="InterPro" id="IPR043129">
    <property type="entry name" value="ATPase_NBD"/>
</dbReference>
<evidence type="ECO:0000259" key="4">
    <source>
        <dbReference type="Pfam" id="PF00370"/>
    </source>
</evidence>
<dbReference type="Pfam" id="PF00370">
    <property type="entry name" value="FGGY_N"/>
    <property type="match status" value="1"/>
</dbReference>
<dbReference type="PANTHER" id="PTHR10196">
    <property type="entry name" value="SUGAR KINASE"/>
    <property type="match status" value="1"/>
</dbReference>
<comment type="similarity">
    <text evidence="1">Belongs to the FGGY kinase family.</text>
</comment>
<reference evidence="6" key="1">
    <citation type="journal article" date="2023" name="Insect Mol. Biol.">
        <title>Genome sequencing provides insights into the evolution of gene families encoding plant cell wall-degrading enzymes in longhorned beetles.</title>
        <authorList>
            <person name="Shin N.R."/>
            <person name="Okamura Y."/>
            <person name="Kirsch R."/>
            <person name="Pauchet Y."/>
        </authorList>
    </citation>
    <scope>NUCLEOTIDE SEQUENCE</scope>
    <source>
        <strain evidence="6">RBIC_L_NR</strain>
    </source>
</reference>
<dbReference type="EMBL" id="JANEYF010004017">
    <property type="protein sequence ID" value="KAJ8932553.1"/>
    <property type="molecule type" value="Genomic_DNA"/>
</dbReference>
<dbReference type="PANTHER" id="PTHR10196:SF57">
    <property type="entry name" value="XYLULOSE KINASE"/>
    <property type="match status" value="1"/>
</dbReference>
<gene>
    <name evidence="6" type="ORF">NQ314_014585</name>
</gene>
<dbReference type="GO" id="GO:0005829">
    <property type="term" value="C:cytosol"/>
    <property type="evidence" value="ECO:0007669"/>
    <property type="project" value="TreeGrafter"/>
</dbReference>
<dbReference type="GO" id="GO:0005997">
    <property type="term" value="P:xylulose metabolic process"/>
    <property type="evidence" value="ECO:0007669"/>
    <property type="project" value="TreeGrafter"/>
</dbReference>
<evidence type="ECO:0000259" key="5">
    <source>
        <dbReference type="Pfam" id="PF02782"/>
    </source>
</evidence>
<evidence type="ECO:0000313" key="6">
    <source>
        <dbReference type="EMBL" id="KAJ8932553.1"/>
    </source>
</evidence>
<dbReference type="FunFam" id="3.30.420.40:FF:000096">
    <property type="entry name" value="xylulose kinase"/>
    <property type="match status" value="1"/>
</dbReference>
<keyword evidence="7" id="KW-1185">Reference proteome</keyword>
<dbReference type="InterPro" id="IPR018484">
    <property type="entry name" value="FGGY_N"/>
</dbReference>
<organism evidence="6 7">
    <name type="scientific">Rhamnusium bicolor</name>
    <dbReference type="NCBI Taxonomy" id="1586634"/>
    <lineage>
        <taxon>Eukaryota</taxon>
        <taxon>Metazoa</taxon>
        <taxon>Ecdysozoa</taxon>
        <taxon>Arthropoda</taxon>
        <taxon>Hexapoda</taxon>
        <taxon>Insecta</taxon>
        <taxon>Pterygota</taxon>
        <taxon>Neoptera</taxon>
        <taxon>Endopterygota</taxon>
        <taxon>Coleoptera</taxon>
        <taxon>Polyphaga</taxon>
        <taxon>Cucujiformia</taxon>
        <taxon>Chrysomeloidea</taxon>
        <taxon>Cerambycidae</taxon>
        <taxon>Lepturinae</taxon>
        <taxon>Rhagiini</taxon>
        <taxon>Rhamnusium</taxon>
    </lineage>
</organism>
<dbReference type="Proteomes" id="UP001162156">
    <property type="component" value="Unassembled WGS sequence"/>
</dbReference>
<keyword evidence="3" id="KW-0418">Kinase</keyword>
<dbReference type="AlphaFoldDB" id="A0AAV8X1E7"/>